<dbReference type="Proteomes" id="UP000002173">
    <property type="component" value="Unassembled WGS sequence"/>
</dbReference>
<gene>
    <name evidence="1" type="ORF">BBOV_IV003340</name>
</gene>
<dbReference type="EMBL" id="AAXT01000004">
    <property type="protein sequence ID" value="EDO05930.1"/>
    <property type="molecule type" value="Genomic_DNA"/>
</dbReference>
<name>A7AVV4_BABBO</name>
<dbReference type="VEuPathDB" id="PiroplasmaDB:BBOV_IV003340"/>
<dbReference type="eggNOG" id="ENOG502QXDK">
    <property type="taxonomic scope" value="Eukaryota"/>
</dbReference>
<organism evidence="1 2">
    <name type="scientific">Babesia bovis</name>
    <dbReference type="NCBI Taxonomy" id="5865"/>
    <lineage>
        <taxon>Eukaryota</taxon>
        <taxon>Sar</taxon>
        <taxon>Alveolata</taxon>
        <taxon>Apicomplexa</taxon>
        <taxon>Aconoidasida</taxon>
        <taxon>Piroplasmida</taxon>
        <taxon>Babesiidae</taxon>
        <taxon>Babesia</taxon>
    </lineage>
</organism>
<reference evidence="1 2" key="1">
    <citation type="journal article" date="2007" name="PLoS Pathog.">
        <title>Genome sequence of Babesia bovis and comparative analysis of apicomplexan hemoprotozoa.</title>
        <authorList>
            <person name="Brayton K.A."/>
            <person name="Lau A.O.T."/>
            <person name="Herndon D.R."/>
            <person name="Hannick L."/>
            <person name="Kappmeyer L.S."/>
            <person name="Berens S.J."/>
            <person name="Bidwell S.L."/>
            <person name="Brown W.C."/>
            <person name="Crabtree J."/>
            <person name="Fadrosh D."/>
            <person name="Feldblum T."/>
            <person name="Forberger H.A."/>
            <person name="Haas B.J."/>
            <person name="Howell J.M."/>
            <person name="Khouri H."/>
            <person name="Koo H."/>
            <person name="Mann D.J."/>
            <person name="Norimine J."/>
            <person name="Paulsen I.T."/>
            <person name="Radune D."/>
            <person name="Ren Q."/>
            <person name="Smith R.K. Jr."/>
            <person name="Suarez C.E."/>
            <person name="White O."/>
            <person name="Wortman J.R."/>
            <person name="Knowles D.P. Jr."/>
            <person name="McElwain T.F."/>
            <person name="Nene V.M."/>
        </authorList>
    </citation>
    <scope>NUCLEOTIDE SEQUENCE [LARGE SCALE GENOMIC DNA]</scope>
    <source>
        <strain evidence="1">T2Bo</strain>
    </source>
</reference>
<keyword evidence="2" id="KW-1185">Reference proteome</keyword>
<dbReference type="OMA" id="MRYSLAN"/>
<sequence length="433" mass="48536">MLDSFAIHRSIEVRQYKVKQLLSATGGDSILKVNPKLVPAKYLGKAIIRLGTLGIERNKIERILLHCAGTMGHAMDEANISIYLSLLAKLRIGSQQCLEALIPHCYKVKDIQRAIATCHLISMVPDSRSVPSCRVFAAHVAQRVPVDGHNIELRHLGMICESLRTLELYSNEMGEFLLKLIDADVLCQPVDNTVYISSILAYLGAMGMGSKHLWKVYSNYARYMAMETRPRVLIKTLEAFCARRLKDTGLMDTIGDVVASTLETLHPDEVVRISQVYARYRYYHPQLSMALLTSAERIAPMIDYKGAMQMILTFVQAYDTSPGSITSQHRRGLRLSFNRCATGIGNMTAHELMMLSCAMKQLPNDVPITLIEAVKRVIQRARELPTNSFATNSQKRLSSRELADIALANYRRGKIKISNLDAQLIAHTYPELT</sequence>
<dbReference type="AlphaFoldDB" id="A7AVV4"/>
<evidence type="ECO:0000313" key="2">
    <source>
        <dbReference type="Proteomes" id="UP000002173"/>
    </source>
</evidence>
<protein>
    <submittedName>
        <fullName evidence="1">Uncharacterized protein</fullName>
    </submittedName>
</protein>
<dbReference type="InParanoid" id="A7AVV4"/>
<reference evidence="2" key="2">
    <citation type="journal article" date="2020" name="Data Brief">
        <title>Transcriptome dataset of Babesia bovis life stages within vertebrate and invertebrate hosts.</title>
        <authorList>
            <person name="Ueti M.W."/>
            <person name="Johnson W.C."/>
            <person name="Kappmeyer L.S."/>
            <person name="Herndon D.R."/>
            <person name="Mousel M.R."/>
            <person name="Reif K.E."/>
            <person name="Taus N.S."/>
            <person name="Ifeonu O.O."/>
            <person name="Silva J.C."/>
            <person name="Suarez C.E."/>
            <person name="Brayton K.A."/>
        </authorList>
    </citation>
    <scope>NUCLEOTIDE SEQUENCE [LARGE SCALE GENOMIC DNA]</scope>
</reference>
<accession>A7AVV4</accession>
<proteinExistence type="predicted"/>
<evidence type="ECO:0000313" key="1">
    <source>
        <dbReference type="EMBL" id="EDO05930.1"/>
    </source>
</evidence>
<reference evidence="2" key="3">
    <citation type="journal article" date="2021" name="Int. J. Parasitol.">
        <title>Comparative analysis of gene expression between Babesia bovis blood stages and kinetes allowed by improved genome annotation.</title>
        <authorList>
            <person name="Ueti M.W."/>
            <person name="Johnson W.C."/>
            <person name="Kappmeyer L.S."/>
            <person name="Herndon D.R."/>
            <person name="Mousel M.R."/>
            <person name="Reif K.E."/>
            <person name="Taus N.S."/>
            <person name="Ifeonu O.O."/>
            <person name="Silva J.C."/>
            <person name="Suarez C.E."/>
            <person name="Brayton K.A."/>
        </authorList>
    </citation>
    <scope>NUCLEOTIDE SEQUENCE [LARGE SCALE GENOMIC DNA]</scope>
</reference>
<comment type="caution">
    <text evidence="1">The sequence shown here is derived from an EMBL/GenBank/DDBJ whole genome shotgun (WGS) entry which is preliminary data.</text>
</comment>